<dbReference type="GO" id="GO:0004760">
    <property type="term" value="F:L-serine-pyruvate transaminase activity"/>
    <property type="evidence" value="ECO:0007669"/>
    <property type="project" value="UniProtKB-EC"/>
</dbReference>
<feature type="domain" description="Aminotransferase class V" evidence="6">
    <location>
        <begin position="41"/>
        <end position="245"/>
    </location>
</feature>
<evidence type="ECO:0000256" key="4">
    <source>
        <dbReference type="ARBA" id="ARBA00022679"/>
    </source>
</evidence>
<evidence type="ECO:0000256" key="5">
    <source>
        <dbReference type="ARBA" id="ARBA00022898"/>
    </source>
</evidence>
<dbReference type="InterPro" id="IPR015424">
    <property type="entry name" value="PyrdxlP-dep_Trfase"/>
</dbReference>
<evidence type="ECO:0000256" key="3">
    <source>
        <dbReference type="ARBA" id="ARBA00022576"/>
    </source>
</evidence>
<protein>
    <submittedName>
        <fullName evidence="7">Serine-pyruvate aminotransferase</fullName>
        <ecNumber evidence="7">2.6.1.51</ecNumber>
    </submittedName>
</protein>
<comment type="similarity">
    <text evidence="2">Belongs to the class-V pyridoxal-phosphate-dependent aminotransferase family.</text>
</comment>
<gene>
    <name evidence="7" type="ORF">SDC9_125998</name>
</gene>
<keyword evidence="7" id="KW-0670">Pyruvate</keyword>
<accession>A0A645CPY0</accession>
<evidence type="ECO:0000313" key="7">
    <source>
        <dbReference type="EMBL" id="MPM78983.1"/>
    </source>
</evidence>
<dbReference type="PANTHER" id="PTHR21152:SF24">
    <property type="entry name" value="ALANINE--GLYOXYLATE AMINOTRANSFERASE 1"/>
    <property type="match status" value="1"/>
</dbReference>
<comment type="cofactor">
    <cofactor evidence="1">
        <name>pyridoxal 5'-phosphate</name>
        <dbReference type="ChEBI" id="CHEBI:597326"/>
    </cofactor>
</comment>
<dbReference type="InterPro" id="IPR024169">
    <property type="entry name" value="SP_NH2Trfase/AEP_transaminase"/>
</dbReference>
<reference evidence="7" key="1">
    <citation type="submission" date="2019-08" db="EMBL/GenBank/DDBJ databases">
        <authorList>
            <person name="Kucharzyk K."/>
            <person name="Murdoch R.W."/>
            <person name="Higgins S."/>
            <person name="Loffler F."/>
        </authorList>
    </citation>
    <scope>NUCLEOTIDE SEQUENCE</scope>
</reference>
<dbReference type="Gene3D" id="3.40.640.10">
    <property type="entry name" value="Type I PLP-dependent aspartate aminotransferase-like (Major domain)"/>
    <property type="match status" value="1"/>
</dbReference>
<dbReference type="GO" id="GO:0019265">
    <property type="term" value="P:glycine biosynthetic process, by transamination of glyoxylate"/>
    <property type="evidence" value="ECO:0007669"/>
    <property type="project" value="TreeGrafter"/>
</dbReference>
<dbReference type="PIRSF" id="PIRSF000524">
    <property type="entry name" value="SPT"/>
    <property type="match status" value="1"/>
</dbReference>
<dbReference type="SUPFAM" id="SSF53383">
    <property type="entry name" value="PLP-dependent transferases"/>
    <property type="match status" value="1"/>
</dbReference>
<sequence length="325" mass="34416">MIVIGGAGTLSMEMGLINTVRAGEDLLVVTHGVFGGRFIPMAKALGINVDVLNCPAGERVPLAAIEDKLATKKYAAMTLTHVDTSSGVMSQPKEVGELAKKYGVLFILDGVCASAGIAEPMKDYGIDMIVTTCQKAFGTPPGLTMLALSDRAVARREEMGTVAGYYTDIKNWLPIMDNPSNYFSTPPVNHVVALNESVKIILEEGIEERYARHDLIGRSVRAGLAAIGLEPVTNQEALAPTLSVVKYPEGIDDAQFRAKMEGFGLVVAGGVGSLKGKIFRIGHMGNISFAEIAVTLNGVERSLVSLGYDVKPGAAVGAASAEWYK</sequence>
<proteinExistence type="inferred from homology"/>
<dbReference type="InterPro" id="IPR015422">
    <property type="entry name" value="PyrdxlP-dep_Trfase_small"/>
</dbReference>
<evidence type="ECO:0000256" key="2">
    <source>
        <dbReference type="ARBA" id="ARBA00009236"/>
    </source>
</evidence>
<keyword evidence="5" id="KW-0663">Pyridoxal phosphate</keyword>
<name>A0A645CPY0_9ZZZZ</name>
<organism evidence="7">
    <name type="scientific">bioreactor metagenome</name>
    <dbReference type="NCBI Taxonomy" id="1076179"/>
    <lineage>
        <taxon>unclassified sequences</taxon>
        <taxon>metagenomes</taxon>
        <taxon>ecological metagenomes</taxon>
    </lineage>
</organism>
<comment type="caution">
    <text evidence="7">The sequence shown here is derived from an EMBL/GenBank/DDBJ whole genome shotgun (WGS) entry which is preliminary data.</text>
</comment>
<dbReference type="Pfam" id="PF00266">
    <property type="entry name" value="Aminotran_5"/>
    <property type="match status" value="1"/>
</dbReference>
<evidence type="ECO:0000259" key="6">
    <source>
        <dbReference type="Pfam" id="PF00266"/>
    </source>
</evidence>
<dbReference type="GO" id="GO:0005777">
    <property type="term" value="C:peroxisome"/>
    <property type="evidence" value="ECO:0007669"/>
    <property type="project" value="TreeGrafter"/>
</dbReference>
<dbReference type="AlphaFoldDB" id="A0A645CPY0"/>
<dbReference type="EC" id="2.6.1.51" evidence="7"/>
<evidence type="ECO:0000256" key="1">
    <source>
        <dbReference type="ARBA" id="ARBA00001933"/>
    </source>
</evidence>
<dbReference type="Gene3D" id="3.90.1150.10">
    <property type="entry name" value="Aspartate Aminotransferase, domain 1"/>
    <property type="match status" value="1"/>
</dbReference>
<dbReference type="GO" id="GO:0008453">
    <property type="term" value="F:alanine-glyoxylate transaminase activity"/>
    <property type="evidence" value="ECO:0007669"/>
    <property type="project" value="TreeGrafter"/>
</dbReference>
<dbReference type="InterPro" id="IPR000192">
    <property type="entry name" value="Aminotrans_V_dom"/>
</dbReference>
<dbReference type="PANTHER" id="PTHR21152">
    <property type="entry name" value="AMINOTRANSFERASE CLASS V"/>
    <property type="match status" value="1"/>
</dbReference>
<keyword evidence="3 7" id="KW-0032">Aminotransferase</keyword>
<keyword evidence="4 7" id="KW-0808">Transferase</keyword>
<dbReference type="EMBL" id="VSSQ01029028">
    <property type="protein sequence ID" value="MPM78983.1"/>
    <property type="molecule type" value="Genomic_DNA"/>
</dbReference>
<dbReference type="InterPro" id="IPR015421">
    <property type="entry name" value="PyrdxlP-dep_Trfase_major"/>
</dbReference>